<comment type="caution">
    <text evidence="2">The sequence shown here is derived from an EMBL/GenBank/DDBJ whole genome shotgun (WGS) entry which is preliminary data.</text>
</comment>
<proteinExistence type="predicted"/>
<protein>
    <submittedName>
        <fullName evidence="2">Uncharacterized protein</fullName>
    </submittedName>
</protein>
<evidence type="ECO:0000313" key="2">
    <source>
        <dbReference type="EMBL" id="RSL94886.1"/>
    </source>
</evidence>
<dbReference type="AlphaFoldDB" id="A0A428SZ22"/>
<accession>A0A428SZ22</accession>
<dbReference type="Proteomes" id="UP000287144">
    <property type="component" value="Unassembled WGS sequence"/>
</dbReference>
<organism evidence="2 3">
    <name type="scientific">Fusarium oligoseptatum</name>
    <dbReference type="NCBI Taxonomy" id="2604345"/>
    <lineage>
        <taxon>Eukaryota</taxon>
        <taxon>Fungi</taxon>
        <taxon>Dikarya</taxon>
        <taxon>Ascomycota</taxon>
        <taxon>Pezizomycotina</taxon>
        <taxon>Sordariomycetes</taxon>
        <taxon>Hypocreomycetidae</taxon>
        <taxon>Hypocreales</taxon>
        <taxon>Nectriaceae</taxon>
        <taxon>Fusarium</taxon>
        <taxon>Fusarium solani species complex</taxon>
    </lineage>
</organism>
<keyword evidence="3" id="KW-1185">Reference proteome</keyword>
<evidence type="ECO:0000256" key="1">
    <source>
        <dbReference type="SAM" id="MobiDB-lite"/>
    </source>
</evidence>
<feature type="region of interest" description="Disordered" evidence="1">
    <location>
        <begin position="50"/>
        <end position="73"/>
    </location>
</feature>
<gene>
    <name evidence="2" type="ORF">CEP52_012389</name>
</gene>
<reference evidence="2 3" key="1">
    <citation type="submission" date="2017-06" db="EMBL/GenBank/DDBJ databases">
        <title>Comparative genomic analysis of Ambrosia Fusariam Clade fungi.</title>
        <authorList>
            <person name="Stajich J.E."/>
            <person name="Carrillo J."/>
            <person name="Kijimoto T."/>
            <person name="Eskalen A."/>
            <person name="O'Donnell K."/>
            <person name="Kasson M."/>
        </authorList>
    </citation>
    <scope>NUCLEOTIDE SEQUENCE [LARGE SCALE GENOMIC DNA]</scope>
    <source>
        <strain evidence="2 3">NRRL62579</strain>
    </source>
</reference>
<feature type="compositionally biased region" description="Low complexity" evidence="1">
    <location>
        <begin position="51"/>
        <end position="68"/>
    </location>
</feature>
<dbReference type="EMBL" id="NKCK01000160">
    <property type="protein sequence ID" value="RSL94886.1"/>
    <property type="molecule type" value="Genomic_DNA"/>
</dbReference>
<sequence length="310" mass="35585">MIWTFVLQPRVPGVHIFGTDYGKDNSNNGYVTPSDDFARPLNRGYGVQQLTAPAPRARPAASTTPEPSWTTNNPSSYLIDGGLWTACKESRAVIEQEYEAKRWRAFTNAELSSFDYRGDYPQEKIRRPSTGYFLNNGSPHYFTVFPNRDLFYFQANGLEWEMISRHGIPSRHPLWGPTHGFREPYHVAIEYNPEWRTNNQSGDIYDFAEVTVASYINIIWFVDYRLKRRTPGSTNRKRAIFEGADRRFVEVVGCHIGAEHMHDEFEDSGSLEFYEAVEKAATWQENNENNSDLIGSYGRAHFGILACELL</sequence>
<name>A0A428SZ22_9HYPO</name>
<evidence type="ECO:0000313" key="3">
    <source>
        <dbReference type="Proteomes" id="UP000287144"/>
    </source>
</evidence>